<proteinExistence type="predicted"/>
<dbReference type="HOGENOM" id="CLU_1220511_0_0_1"/>
<dbReference type="OrthoDB" id="1405595at2759"/>
<keyword evidence="11" id="KW-1185">Reference proteome</keyword>
<evidence type="ECO:0000256" key="7">
    <source>
        <dbReference type="PROSITE-ProRule" id="PRU00042"/>
    </source>
</evidence>
<feature type="domain" description="C2H2-type" evidence="9">
    <location>
        <begin position="2"/>
        <end position="25"/>
    </location>
</feature>
<evidence type="ECO:0000313" key="11">
    <source>
        <dbReference type="Proteomes" id="UP000005242"/>
    </source>
</evidence>
<evidence type="ECO:0000313" key="10">
    <source>
        <dbReference type="EMBL" id="EIM19924.1"/>
    </source>
</evidence>
<dbReference type="KEGG" id="wse:WALSEDRAFT_61258"/>
<dbReference type="SMART" id="SM00355">
    <property type="entry name" value="ZnF_C2H2"/>
    <property type="match status" value="2"/>
</dbReference>
<organism evidence="10 11">
    <name type="scientific">Wallemia mellicola (strain ATCC MYA-4683 / CBS 633.66)</name>
    <name type="common">Wallemia sebi (CBS 633.66)</name>
    <dbReference type="NCBI Taxonomy" id="671144"/>
    <lineage>
        <taxon>Eukaryota</taxon>
        <taxon>Fungi</taxon>
        <taxon>Dikarya</taxon>
        <taxon>Basidiomycota</taxon>
        <taxon>Wallemiomycotina</taxon>
        <taxon>Wallemiomycetes</taxon>
        <taxon>Wallemiales</taxon>
        <taxon>Wallemiaceae</taxon>
        <taxon>Wallemia</taxon>
    </lineage>
</organism>
<keyword evidence="2" id="KW-0479">Metal-binding</keyword>
<dbReference type="GO" id="GO:0000978">
    <property type="term" value="F:RNA polymerase II cis-regulatory region sequence-specific DNA binding"/>
    <property type="evidence" value="ECO:0007669"/>
    <property type="project" value="InterPro"/>
</dbReference>
<dbReference type="Proteomes" id="UP000005242">
    <property type="component" value="Unassembled WGS sequence"/>
</dbReference>
<sequence length="227" mass="25530">MYKCEICHGRFSRPENMMRHKRNSHRSGDLHPYLCSCGRSYTRSDILLRHQRGCEVHNNGGKPLPGVTTANLKKRGRKPKAVHQPSHSAPPDVTDPSYLAGVAAAATQQQQQQQQQGVALEDWGTVASFDSDPGLDSAYWNCPLYSNSSTPGTEFDAYPGIPLYENGNHSNQQIPQENTSSSDWNNFFQQHNQQQQYHQQQQQTNESFSAWLDALSCSYIQPSAILH</sequence>
<keyword evidence="6" id="KW-0539">Nucleus</keyword>
<protein>
    <recommendedName>
        <fullName evidence="9">C2H2-type domain-containing protein</fullName>
    </recommendedName>
</protein>
<dbReference type="RefSeq" id="XP_006960063.1">
    <property type="nucleotide sequence ID" value="XM_006960001.1"/>
</dbReference>
<feature type="region of interest" description="Disordered" evidence="8">
    <location>
        <begin position="55"/>
        <end position="97"/>
    </location>
</feature>
<feature type="compositionally biased region" description="Basic residues" evidence="8">
    <location>
        <begin position="72"/>
        <end position="81"/>
    </location>
</feature>
<dbReference type="Gene3D" id="3.30.160.60">
    <property type="entry name" value="Classic Zinc Finger"/>
    <property type="match status" value="1"/>
</dbReference>
<keyword evidence="5" id="KW-0862">Zinc</keyword>
<dbReference type="InterPro" id="IPR036236">
    <property type="entry name" value="Znf_C2H2_sf"/>
</dbReference>
<dbReference type="GO" id="GO:0005634">
    <property type="term" value="C:nucleus"/>
    <property type="evidence" value="ECO:0007669"/>
    <property type="project" value="UniProtKB-SubCell"/>
</dbReference>
<dbReference type="GO" id="GO:0000785">
    <property type="term" value="C:chromatin"/>
    <property type="evidence" value="ECO:0007669"/>
    <property type="project" value="TreeGrafter"/>
</dbReference>
<dbReference type="PROSITE" id="PS00028">
    <property type="entry name" value="ZINC_FINGER_C2H2_1"/>
    <property type="match status" value="1"/>
</dbReference>
<dbReference type="GeneID" id="18474423"/>
<accession>I4Y7I2</accession>
<keyword evidence="4 7" id="KW-0863">Zinc-finger</keyword>
<dbReference type="GO" id="GO:0000981">
    <property type="term" value="F:DNA-binding transcription factor activity, RNA polymerase II-specific"/>
    <property type="evidence" value="ECO:0007669"/>
    <property type="project" value="InterPro"/>
</dbReference>
<dbReference type="InParanoid" id="I4Y7I2"/>
<dbReference type="SUPFAM" id="SSF57667">
    <property type="entry name" value="beta-beta-alpha zinc fingers"/>
    <property type="match status" value="1"/>
</dbReference>
<evidence type="ECO:0000256" key="2">
    <source>
        <dbReference type="ARBA" id="ARBA00022723"/>
    </source>
</evidence>
<dbReference type="Pfam" id="PF00096">
    <property type="entry name" value="zf-C2H2"/>
    <property type="match status" value="1"/>
</dbReference>
<evidence type="ECO:0000259" key="9">
    <source>
        <dbReference type="PROSITE" id="PS50157"/>
    </source>
</evidence>
<keyword evidence="3" id="KW-0677">Repeat</keyword>
<name>I4Y7I2_WALMC</name>
<evidence type="ECO:0000256" key="1">
    <source>
        <dbReference type="ARBA" id="ARBA00004123"/>
    </source>
</evidence>
<feature type="domain" description="C2H2-type" evidence="9">
    <location>
        <begin position="33"/>
        <end position="63"/>
    </location>
</feature>
<dbReference type="PANTHER" id="PTHR40626">
    <property type="entry name" value="MIP31509P"/>
    <property type="match status" value="1"/>
</dbReference>
<dbReference type="GO" id="GO:0008270">
    <property type="term" value="F:zinc ion binding"/>
    <property type="evidence" value="ECO:0007669"/>
    <property type="project" value="UniProtKB-KW"/>
</dbReference>
<dbReference type="InterPro" id="IPR051059">
    <property type="entry name" value="VerF-like"/>
</dbReference>
<gene>
    <name evidence="10" type="ORF">WALSEDRAFT_61258</name>
</gene>
<reference evidence="10 11" key="1">
    <citation type="journal article" date="2012" name="Fungal Genet. Biol.">
        <title>The genome of the xerotolerant mold Wallemia sebi reveals adaptations to osmotic stress and suggests cryptic sexual reproduction.</title>
        <authorList>
            <person name="Padamsee M."/>
            <person name="Kumar T.K.A."/>
            <person name="Riley R."/>
            <person name="Binder M."/>
            <person name="Boyd A."/>
            <person name="Calvo A.M."/>
            <person name="Furukawa K."/>
            <person name="Hesse C."/>
            <person name="Hohmann S."/>
            <person name="James T.Y."/>
            <person name="LaButti K."/>
            <person name="Lapidus A."/>
            <person name="Lindquist E."/>
            <person name="Lucas S."/>
            <person name="Miller K."/>
            <person name="Shantappa S."/>
            <person name="Grigoriev I.V."/>
            <person name="Hibbett D.S."/>
            <person name="McLaughlin D.J."/>
            <person name="Spatafora J.W."/>
            <person name="Aime M.C."/>
        </authorList>
    </citation>
    <scope>NUCLEOTIDE SEQUENCE [LARGE SCALE GENOMIC DNA]</scope>
    <source>
        <strain evidence="11">ATCC MYA-4683 / CBS 633.66</strain>
    </source>
</reference>
<evidence type="ECO:0000256" key="6">
    <source>
        <dbReference type="ARBA" id="ARBA00023242"/>
    </source>
</evidence>
<dbReference type="EMBL" id="JH668244">
    <property type="protein sequence ID" value="EIM19924.1"/>
    <property type="molecule type" value="Genomic_DNA"/>
</dbReference>
<comment type="subcellular location">
    <subcellularLocation>
        <location evidence="1">Nucleus</location>
    </subcellularLocation>
</comment>
<evidence type="ECO:0000256" key="8">
    <source>
        <dbReference type="SAM" id="MobiDB-lite"/>
    </source>
</evidence>
<dbReference type="PROSITE" id="PS50157">
    <property type="entry name" value="ZINC_FINGER_C2H2_2"/>
    <property type="match status" value="2"/>
</dbReference>
<evidence type="ECO:0000256" key="4">
    <source>
        <dbReference type="ARBA" id="ARBA00022771"/>
    </source>
</evidence>
<dbReference type="InterPro" id="IPR013087">
    <property type="entry name" value="Znf_C2H2_type"/>
</dbReference>
<dbReference type="AlphaFoldDB" id="I4Y7I2"/>
<dbReference type="PANTHER" id="PTHR40626:SF11">
    <property type="entry name" value="ZINC FINGER PROTEIN YPR022C"/>
    <property type="match status" value="1"/>
</dbReference>
<evidence type="ECO:0000256" key="3">
    <source>
        <dbReference type="ARBA" id="ARBA00022737"/>
    </source>
</evidence>
<evidence type="ECO:0000256" key="5">
    <source>
        <dbReference type="ARBA" id="ARBA00022833"/>
    </source>
</evidence>